<keyword evidence="2" id="KW-1185">Reference proteome</keyword>
<reference evidence="1 2" key="1">
    <citation type="submission" date="2024-04" db="EMBL/GenBank/DDBJ databases">
        <authorList>
            <person name="Waldvogel A.-M."/>
            <person name="Schoenle A."/>
        </authorList>
    </citation>
    <scope>NUCLEOTIDE SEQUENCE [LARGE SCALE GENOMIC DNA]</scope>
</reference>
<name>A0AAV2JBD4_KNICA</name>
<dbReference type="Proteomes" id="UP001497482">
    <property type="component" value="Chromosome 12"/>
</dbReference>
<dbReference type="EMBL" id="OZ035834">
    <property type="protein sequence ID" value="CAL1574730.1"/>
    <property type="molecule type" value="Genomic_DNA"/>
</dbReference>
<protein>
    <submittedName>
        <fullName evidence="1">Uncharacterized protein</fullName>
    </submittedName>
</protein>
<dbReference type="AlphaFoldDB" id="A0AAV2JBD4"/>
<evidence type="ECO:0000313" key="2">
    <source>
        <dbReference type="Proteomes" id="UP001497482"/>
    </source>
</evidence>
<sequence>MHRASHSWRWAEKPLLEVGREAPAGGGQRSHLLEVGREATCWRWAEKPPAGGGQRSPLLEVGREATCWRWAEKPPAGGGQRSPCWRWAEKPLLERLVKHECRAQQAQQALPLEMEKQQGTGRSVPQQVCAAAGLCRSRSVPQQVCAAAGLCRSRSVPQPTGCGL</sequence>
<accession>A0AAV2JBD4</accession>
<proteinExistence type="predicted"/>
<evidence type="ECO:0000313" key="1">
    <source>
        <dbReference type="EMBL" id="CAL1574730.1"/>
    </source>
</evidence>
<organism evidence="1 2">
    <name type="scientific">Knipowitschia caucasica</name>
    <name type="common">Caucasian dwarf goby</name>
    <name type="synonym">Pomatoschistus caucasicus</name>
    <dbReference type="NCBI Taxonomy" id="637954"/>
    <lineage>
        <taxon>Eukaryota</taxon>
        <taxon>Metazoa</taxon>
        <taxon>Chordata</taxon>
        <taxon>Craniata</taxon>
        <taxon>Vertebrata</taxon>
        <taxon>Euteleostomi</taxon>
        <taxon>Actinopterygii</taxon>
        <taxon>Neopterygii</taxon>
        <taxon>Teleostei</taxon>
        <taxon>Neoteleostei</taxon>
        <taxon>Acanthomorphata</taxon>
        <taxon>Gobiaria</taxon>
        <taxon>Gobiiformes</taxon>
        <taxon>Gobioidei</taxon>
        <taxon>Gobiidae</taxon>
        <taxon>Gobiinae</taxon>
        <taxon>Knipowitschia</taxon>
    </lineage>
</organism>
<gene>
    <name evidence="1" type="ORF">KC01_LOCUS6426</name>
</gene>